<comment type="caution">
    <text evidence="2">The sequence shown here is derived from an EMBL/GenBank/DDBJ whole genome shotgun (WGS) entry which is preliminary data.</text>
</comment>
<organism evidence="2 3">
    <name type="scientific">Cryomyces antarcticus</name>
    <dbReference type="NCBI Taxonomy" id="329879"/>
    <lineage>
        <taxon>Eukaryota</taxon>
        <taxon>Fungi</taxon>
        <taxon>Dikarya</taxon>
        <taxon>Ascomycota</taxon>
        <taxon>Pezizomycotina</taxon>
        <taxon>Dothideomycetes</taxon>
        <taxon>Dothideomycetes incertae sedis</taxon>
        <taxon>Cryomyces</taxon>
    </lineage>
</organism>
<protein>
    <submittedName>
        <fullName evidence="2">Uncharacterized protein</fullName>
    </submittedName>
</protein>
<feature type="non-terminal residue" evidence="2">
    <location>
        <position position="1"/>
    </location>
</feature>
<evidence type="ECO:0000313" key="2">
    <source>
        <dbReference type="EMBL" id="KAK5239196.1"/>
    </source>
</evidence>
<reference evidence="2 3" key="1">
    <citation type="submission" date="2023-08" db="EMBL/GenBank/DDBJ databases">
        <title>Black Yeasts Isolated from many extreme environments.</title>
        <authorList>
            <person name="Coleine C."/>
            <person name="Stajich J.E."/>
            <person name="Selbmann L."/>
        </authorList>
    </citation>
    <scope>NUCLEOTIDE SEQUENCE [LARGE SCALE GENOMIC DNA]</scope>
    <source>
        <strain evidence="2 3">CCFEE 536</strain>
    </source>
</reference>
<accession>A0ABR0LRQ7</accession>
<feature type="region of interest" description="Disordered" evidence="1">
    <location>
        <begin position="1"/>
        <end position="145"/>
    </location>
</feature>
<proteinExistence type="predicted"/>
<evidence type="ECO:0000313" key="3">
    <source>
        <dbReference type="Proteomes" id="UP001357485"/>
    </source>
</evidence>
<keyword evidence="3" id="KW-1185">Reference proteome</keyword>
<dbReference type="EMBL" id="JAVRRA010012352">
    <property type="protein sequence ID" value="KAK5239196.1"/>
    <property type="molecule type" value="Genomic_DNA"/>
</dbReference>
<dbReference type="Proteomes" id="UP001357485">
    <property type="component" value="Unassembled WGS sequence"/>
</dbReference>
<sequence>GRRRRRLQRRRPAARRRRGDRPGRRHAHVEEQAGQGRPALGRGVLLQRAGAGARGRRGRGRGGDEPRDAAAAQERRRAHQAHDARRVPALERVPPGLLHLPQGQALPRVGRLRHRHRLQAQRRHRRHPRLPDLRDRADADRGGAA</sequence>
<feature type="compositionally biased region" description="Basic residues" evidence="1">
    <location>
        <begin position="110"/>
        <end position="128"/>
    </location>
</feature>
<feature type="compositionally biased region" description="Basic residues" evidence="1">
    <location>
        <begin position="1"/>
        <end position="27"/>
    </location>
</feature>
<feature type="compositionally biased region" description="Basic and acidic residues" evidence="1">
    <location>
        <begin position="129"/>
        <end position="145"/>
    </location>
</feature>
<evidence type="ECO:0000256" key="1">
    <source>
        <dbReference type="SAM" id="MobiDB-lite"/>
    </source>
</evidence>
<name>A0ABR0LRQ7_9PEZI</name>
<gene>
    <name evidence="2" type="ORF">LTR16_012174</name>
</gene>
<feature type="compositionally biased region" description="Basic and acidic residues" evidence="1">
    <location>
        <begin position="80"/>
        <end position="89"/>
    </location>
</feature>
<feature type="non-terminal residue" evidence="2">
    <location>
        <position position="145"/>
    </location>
</feature>
<feature type="compositionally biased region" description="Low complexity" evidence="1">
    <location>
        <begin position="39"/>
        <end position="51"/>
    </location>
</feature>